<dbReference type="PANTHER" id="PTHR46013:SF4">
    <property type="entry name" value="B-CELL RECEPTOR CD22-RELATED"/>
    <property type="match status" value="1"/>
</dbReference>
<name>A0A8J7P8L7_ATRSP</name>
<comment type="subunit">
    <text evidence="5">Predominantly monomer of isoform CD22-beta. Also found as heterodimer of isoform CD22-beta and a shorter isoform. Interacts with PTPN6/SHP-1, LYN, SYK, PIK3R1/PIK3R2 and PLCG1 upon phosphorylation. Interacts with GRB2, INPP5D and SHC1 upon phosphorylation. May form a complex with INPP5D/SHIP, GRB2 and SHC1.</text>
</comment>
<proteinExistence type="predicted"/>
<dbReference type="InterPro" id="IPR056386">
    <property type="entry name" value="Ig_CD22"/>
</dbReference>
<dbReference type="Gene3D" id="2.60.40.10">
    <property type="entry name" value="Immunoglobulins"/>
    <property type="match status" value="3"/>
</dbReference>
<evidence type="ECO:0000256" key="3">
    <source>
        <dbReference type="ARBA" id="ARBA00041781"/>
    </source>
</evidence>
<dbReference type="InterPro" id="IPR036179">
    <property type="entry name" value="Ig-like_dom_sf"/>
</dbReference>
<feature type="non-terminal residue" evidence="7">
    <location>
        <position position="278"/>
    </location>
</feature>
<dbReference type="InterPro" id="IPR013151">
    <property type="entry name" value="Immunoglobulin_dom"/>
</dbReference>
<dbReference type="PANTHER" id="PTHR46013">
    <property type="entry name" value="VASCULAR CELL ADHESION MOLECULE 1"/>
    <property type="match status" value="1"/>
</dbReference>
<evidence type="ECO:0000256" key="1">
    <source>
        <dbReference type="ARBA" id="ARBA00023319"/>
    </source>
</evidence>
<dbReference type="InterPro" id="IPR013783">
    <property type="entry name" value="Ig-like_fold"/>
</dbReference>
<evidence type="ECO:0000259" key="6">
    <source>
        <dbReference type="PROSITE" id="PS50835"/>
    </source>
</evidence>
<organism evidence="7 8">
    <name type="scientific">Atractosteus spatula</name>
    <name type="common">Alligator gar</name>
    <name type="synonym">Lepisosteus spatula</name>
    <dbReference type="NCBI Taxonomy" id="7917"/>
    <lineage>
        <taxon>Eukaryota</taxon>
        <taxon>Metazoa</taxon>
        <taxon>Chordata</taxon>
        <taxon>Craniata</taxon>
        <taxon>Vertebrata</taxon>
        <taxon>Euteleostomi</taxon>
        <taxon>Actinopterygii</taxon>
        <taxon>Neopterygii</taxon>
        <taxon>Holostei</taxon>
        <taxon>Semionotiformes</taxon>
        <taxon>Lepisosteidae</taxon>
        <taxon>Atractosteus</taxon>
    </lineage>
</organism>
<evidence type="ECO:0000256" key="4">
    <source>
        <dbReference type="ARBA" id="ARBA00045430"/>
    </source>
</evidence>
<comment type="function">
    <text evidence="4">Most highly expressed siglec (sialic acid-binding immunoglobulin-like lectin) on B-cells that plays a role in various aspects of B-cell biology including differentiation, antigen presentation, and trafficking to bone marrow. Binds to alpha 2,6-linked sialic acid residues of surface molecules such as CD22 itself, CD45 and IgM in a cis configuration. Can also bind to ligands on other cells as an adhesion molecule in a trans configuration. Acts as an inhibitory coreceptor on the surface of B-cells and inhibits B-cell receptor induced signaling, characterized by inhibition of the calcium mobilization and cellular activation. Mechanistically, the immunoreceptor tyrosine-based inhibitory motif domain is phosphorylated by the Src kinase LYN, which in turn leads to the recruitment of the protein tyrosine phosphatase 1/PTPN6, leading to the negative regulation of BCR signaling. If this negative signaling from is of sufficient strength, apoptosis of the B-cell can be induced.</text>
</comment>
<sequence length="278" mass="30866">MWCFKDKMCFTDSFVYHSGQGTIASEFIKRAEYLGDKHKNCTLNIKVTRTTDQGTYRFRFIVNHNKWTGVSGVALSVKELQVKVNSSGENNTVREGDRVTLICENRNCTSTQTELIWFKNGQPLSNTQTTANTLFFNPVSSESSGNYACALRNYPNSISQHIIMDVRYAPKNTTVSISPSGEIVKGSSVTLTCNSNANPHVKSYTWFKSNGAAVWKKGSGQSLNITEVTSEDSGWYYCQAQNEIGVHNSTAVALEAQGKIPPFKSKIANEHNSEKKSN</sequence>
<evidence type="ECO:0000256" key="5">
    <source>
        <dbReference type="ARBA" id="ARBA00046458"/>
    </source>
</evidence>
<reference evidence="7" key="1">
    <citation type="journal article" date="2021" name="Cell">
        <title>Tracing the genetic footprints of vertebrate landing in non-teleost ray-finned fishes.</title>
        <authorList>
            <person name="Bi X."/>
            <person name="Wang K."/>
            <person name="Yang L."/>
            <person name="Pan H."/>
            <person name="Jiang H."/>
            <person name="Wei Q."/>
            <person name="Fang M."/>
            <person name="Yu H."/>
            <person name="Zhu C."/>
            <person name="Cai Y."/>
            <person name="He Y."/>
            <person name="Gan X."/>
            <person name="Zeng H."/>
            <person name="Yu D."/>
            <person name="Zhu Y."/>
            <person name="Jiang H."/>
            <person name="Qiu Q."/>
            <person name="Yang H."/>
            <person name="Zhang Y.E."/>
            <person name="Wang W."/>
            <person name="Zhu M."/>
            <person name="He S."/>
            <person name="Zhang G."/>
        </authorList>
    </citation>
    <scope>NUCLEOTIDE SEQUENCE</scope>
    <source>
        <strain evidence="7">Allg_001</strain>
    </source>
</reference>
<dbReference type="EMBL" id="JAAWVO010077268">
    <property type="protein sequence ID" value="MBN3325764.1"/>
    <property type="molecule type" value="Genomic_DNA"/>
</dbReference>
<protein>
    <recommendedName>
        <fullName evidence="2">B-cell receptor CD22</fullName>
    </recommendedName>
    <alternativeName>
        <fullName evidence="3">Sialic acid-binding Ig-like lectin 2</fullName>
    </alternativeName>
</protein>
<dbReference type="InterPro" id="IPR007110">
    <property type="entry name" value="Ig-like_dom"/>
</dbReference>
<feature type="non-terminal residue" evidence="7">
    <location>
        <position position="1"/>
    </location>
</feature>
<dbReference type="SMART" id="SM00408">
    <property type="entry name" value="IGc2"/>
    <property type="match status" value="2"/>
</dbReference>
<keyword evidence="1" id="KW-0393">Immunoglobulin domain</keyword>
<feature type="domain" description="Ig-like" evidence="6">
    <location>
        <begin position="170"/>
        <end position="253"/>
    </location>
</feature>
<evidence type="ECO:0000313" key="8">
    <source>
        <dbReference type="Proteomes" id="UP000736164"/>
    </source>
</evidence>
<accession>A0A8J7P8L7</accession>
<dbReference type="PROSITE" id="PS50835">
    <property type="entry name" value="IG_LIKE"/>
    <property type="match status" value="2"/>
</dbReference>
<feature type="domain" description="Ig-like" evidence="6">
    <location>
        <begin position="78"/>
        <end position="159"/>
    </location>
</feature>
<dbReference type="Pfam" id="PF24518">
    <property type="entry name" value="Ig_CD22"/>
    <property type="match status" value="1"/>
</dbReference>
<dbReference type="SUPFAM" id="SSF48726">
    <property type="entry name" value="Immunoglobulin"/>
    <property type="match status" value="2"/>
</dbReference>
<gene>
    <name evidence="7" type="primary">Cd22_1</name>
    <name evidence="7" type="ORF">GTO95_0010120</name>
</gene>
<dbReference type="InterPro" id="IPR003598">
    <property type="entry name" value="Ig_sub2"/>
</dbReference>
<comment type="caution">
    <text evidence="7">The sequence shown here is derived from an EMBL/GenBank/DDBJ whole genome shotgun (WGS) entry which is preliminary data.</text>
</comment>
<dbReference type="AlphaFoldDB" id="A0A8J7P8L7"/>
<evidence type="ECO:0000313" key="7">
    <source>
        <dbReference type="EMBL" id="MBN3325764.1"/>
    </source>
</evidence>
<dbReference type="InterPro" id="IPR003599">
    <property type="entry name" value="Ig_sub"/>
</dbReference>
<evidence type="ECO:0000256" key="2">
    <source>
        <dbReference type="ARBA" id="ARBA00040106"/>
    </source>
</evidence>
<dbReference type="SMART" id="SM00409">
    <property type="entry name" value="IG"/>
    <property type="match status" value="2"/>
</dbReference>
<keyword evidence="8" id="KW-1185">Reference proteome</keyword>
<dbReference type="Pfam" id="PF13927">
    <property type="entry name" value="Ig_3"/>
    <property type="match status" value="1"/>
</dbReference>
<dbReference type="Pfam" id="PF00047">
    <property type="entry name" value="ig"/>
    <property type="match status" value="1"/>
</dbReference>
<dbReference type="Proteomes" id="UP000736164">
    <property type="component" value="Unassembled WGS sequence"/>
</dbReference>